<dbReference type="AlphaFoldDB" id="A0A4R3ZRS2"/>
<dbReference type="SUPFAM" id="SSF54637">
    <property type="entry name" value="Thioesterase/thiol ester dehydrase-isomerase"/>
    <property type="match status" value="2"/>
</dbReference>
<dbReference type="InterPro" id="IPR033120">
    <property type="entry name" value="HOTDOG_ACOT"/>
</dbReference>
<evidence type="ECO:0000256" key="2">
    <source>
        <dbReference type="ARBA" id="ARBA00022801"/>
    </source>
</evidence>
<dbReference type="GO" id="GO:0006637">
    <property type="term" value="P:acyl-CoA metabolic process"/>
    <property type="evidence" value="ECO:0007669"/>
    <property type="project" value="TreeGrafter"/>
</dbReference>
<dbReference type="EMBL" id="SMCX01000018">
    <property type="protein sequence ID" value="TCW22861.1"/>
    <property type="molecule type" value="Genomic_DNA"/>
</dbReference>
<evidence type="ECO:0000313" key="6">
    <source>
        <dbReference type="Proteomes" id="UP000295805"/>
    </source>
</evidence>
<dbReference type="InterPro" id="IPR006683">
    <property type="entry name" value="Thioestr_dom"/>
</dbReference>
<reference evidence="5 6" key="1">
    <citation type="submission" date="2019-03" db="EMBL/GenBank/DDBJ databases">
        <title>Root nodule microbial communities of legume samples collected from USA, Mexico and Botswana.</title>
        <authorList>
            <person name="Hirsch A."/>
        </authorList>
    </citation>
    <scope>NUCLEOTIDE SEQUENCE [LARGE SCALE GENOMIC DNA]</scope>
    <source>
        <strain evidence="5 6">55</strain>
    </source>
</reference>
<comment type="similarity">
    <text evidence="1">Belongs to the acyl coenzyme A hydrolase family.</text>
</comment>
<dbReference type="RefSeq" id="WP_084374703.1">
    <property type="nucleotide sequence ID" value="NZ_CP143053.1"/>
</dbReference>
<dbReference type="Pfam" id="PF03061">
    <property type="entry name" value="4HBT"/>
    <property type="match status" value="2"/>
</dbReference>
<evidence type="ECO:0000256" key="3">
    <source>
        <dbReference type="PROSITE-ProRule" id="PRU01106"/>
    </source>
</evidence>
<dbReference type="Gene3D" id="3.10.129.10">
    <property type="entry name" value="Hotdog Thioesterase"/>
    <property type="match status" value="2"/>
</dbReference>
<dbReference type="Proteomes" id="UP000295805">
    <property type="component" value="Unassembled WGS sequence"/>
</dbReference>
<organism evidence="5 6">
    <name type="scientific">Dietzia cinnamea</name>
    <dbReference type="NCBI Taxonomy" id="321318"/>
    <lineage>
        <taxon>Bacteria</taxon>
        <taxon>Bacillati</taxon>
        <taxon>Actinomycetota</taxon>
        <taxon>Actinomycetes</taxon>
        <taxon>Mycobacteriales</taxon>
        <taxon>Dietziaceae</taxon>
        <taxon>Dietzia</taxon>
    </lineage>
</organism>
<dbReference type="PANTHER" id="PTHR11049">
    <property type="entry name" value="ACYL COENZYME A THIOESTER HYDROLASE"/>
    <property type="match status" value="1"/>
</dbReference>
<evidence type="ECO:0000256" key="1">
    <source>
        <dbReference type="ARBA" id="ARBA00010458"/>
    </source>
</evidence>
<name>A0A4R3ZRS2_9ACTN</name>
<accession>A0A4R3ZRS2</accession>
<dbReference type="CDD" id="cd03442">
    <property type="entry name" value="BFIT_BACH"/>
    <property type="match status" value="2"/>
</dbReference>
<protein>
    <submittedName>
        <fullName evidence="5">4-hydroxybenzoyl-CoA thioesterase</fullName>
    </submittedName>
</protein>
<proteinExistence type="inferred from homology"/>
<dbReference type="PROSITE" id="PS51770">
    <property type="entry name" value="HOTDOG_ACOT"/>
    <property type="match status" value="2"/>
</dbReference>
<comment type="caution">
    <text evidence="5">The sequence shown here is derived from an EMBL/GenBank/DDBJ whole genome shotgun (WGS) entry which is preliminary data.</text>
</comment>
<keyword evidence="2 3" id="KW-0378">Hydrolase</keyword>
<evidence type="ECO:0000259" key="4">
    <source>
        <dbReference type="PROSITE" id="PS51770"/>
    </source>
</evidence>
<dbReference type="InterPro" id="IPR029069">
    <property type="entry name" value="HotDog_dom_sf"/>
</dbReference>
<feature type="domain" description="HotDog ACOT-type" evidence="4">
    <location>
        <begin position="171"/>
        <end position="283"/>
    </location>
</feature>
<dbReference type="InterPro" id="IPR040170">
    <property type="entry name" value="Cytosol_ACT"/>
</dbReference>
<sequence length="326" mass="34786">MTTPHLTAPDHTASHQTVLRFLAAPTDVGTGTQVHTGRILEWIDKAAYALAAGWSGGYAVTAYVGNVRFSRPIASGDLVEVSARLVHTGTSSMHIQCDVRACDPARTGYRHCAECLVVFIAVRDGAPTPVPAWRPASSLEIHESDEAVMRIGLRKDIERAMAQQVYSEAGTAPRSTLRLLAAPSDVNWGGNAHGGRIMAWIDDAANLCAAQWSGTPCTSVYAGGVRFYHPVRIGDVVEVEARLLHTGHETMHVSVHVRSGAATSSARTLSTHCLTVCAALGADGRPTPVARWSPVSAEDHALDAHARDLVRLRARGRSSRRAPASS</sequence>
<dbReference type="PANTHER" id="PTHR11049:SF16">
    <property type="entry name" value="PROTEIN VDLD"/>
    <property type="match status" value="1"/>
</dbReference>
<feature type="domain" description="HotDog ACOT-type" evidence="4">
    <location>
        <begin position="13"/>
        <end position="125"/>
    </location>
</feature>
<dbReference type="GeneID" id="89530813"/>
<evidence type="ECO:0000313" key="5">
    <source>
        <dbReference type="EMBL" id="TCW22861.1"/>
    </source>
</evidence>
<dbReference type="GO" id="GO:0005829">
    <property type="term" value="C:cytosol"/>
    <property type="evidence" value="ECO:0007669"/>
    <property type="project" value="TreeGrafter"/>
</dbReference>
<gene>
    <name evidence="5" type="ORF">EDD19_11846</name>
</gene>
<dbReference type="GO" id="GO:0052816">
    <property type="term" value="F:long-chain fatty acyl-CoA hydrolase activity"/>
    <property type="evidence" value="ECO:0007669"/>
    <property type="project" value="TreeGrafter"/>
</dbReference>